<feature type="region of interest" description="Disordered" evidence="1">
    <location>
        <begin position="163"/>
        <end position="202"/>
    </location>
</feature>
<protein>
    <submittedName>
        <fullName evidence="2">Uncharacterized protein</fullName>
    </submittedName>
</protein>
<dbReference type="EMBL" id="JBCGBG010000011">
    <property type="protein sequence ID" value="MEL7698452.1"/>
    <property type="molecule type" value="Genomic_DNA"/>
</dbReference>
<evidence type="ECO:0000313" key="2">
    <source>
        <dbReference type="EMBL" id="MEL7698452.1"/>
    </source>
</evidence>
<feature type="region of interest" description="Disordered" evidence="1">
    <location>
        <begin position="353"/>
        <end position="406"/>
    </location>
</feature>
<gene>
    <name evidence="2" type="ORF">AABB92_22710</name>
</gene>
<evidence type="ECO:0000256" key="1">
    <source>
        <dbReference type="SAM" id="MobiDB-lite"/>
    </source>
</evidence>
<feature type="compositionally biased region" description="Polar residues" evidence="1">
    <location>
        <begin position="35"/>
        <end position="71"/>
    </location>
</feature>
<feature type="compositionally biased region" description="Basic and acidic residues" evidence="1">
    <location>
        <begin position="387"/>
        <end position="397"/>
    </location>
</feature>
<evidence type="ECO:0000313" key="3">
    <source>
        <dbReference type="Proteomes" id="UP001468095"/>
    </source>
</evidence>
<feature type="compositionally biased region" description="Basic residues" evidence="1">
    <location>
        <begin position="360"/>
        <end position="370"/>
    </location>
</feature>
<accession>A0ABU9MQV7</accession>
<organism evidence="2 3">
    <name type="scientific">Pantoea brenneri</name>
    <dbReference type="NCBI Taxonomy" id="472694"/>
    <lineage>
        <taxon>Bacteria</taxon>
        <taxon>Pseudomonadati</taxon>
        <taxon>Pseudomonadota</taxon>
        <taxon>Gammaproteobacteria</taxon>
        <taxon>Enterobacterales</taxon>
        <taxon>Erwiniaceae</taxon>
        <taxon>Pantoea</taxon>
    </lineage>
</organism>
<feature type="region of interest" description="Disordered" evidence="1">
    <location>
        <begin position="35"/>
        <end position="108"/>
    </location>
</feature>
<comment type="caution">
    <text evidence="2">The sequence shown here is derived from an EMBL/GenBank/DDBJ whole genome shotgun (WGS) entry which is preliminary data.</text>
</comment>
<dbReference type="Proteomes" id="UP001468095">
    <property type="component" value="Unassembled WGS sequence"/>
</dbReference>
<name>A0ABU9MQV7_9GAMM</name>
<proteinExistence type="predicted"/>
<sequence>MMKQQDQARIIDAIQKASKAELKQLTLIRNALTGTKQPSSADRNNAASGMTVTRSLTRRSAGQNDAQPENSENTRKTPHPDKEPNRNKKSLIKDQNRTDKSNSVRLTDWGNNISTEMVSNKAQKKAKRANLVPVGGYGLKKDSSKALKQSDVADKVSLTDTKQVSAGGRDSSGRFTARTDSAAASAATQEKNARRAEQKQQQGFFRSLSSMLESATETNSDGMSSGADIAGTAAGGPLWMMGKGMYDISAEVGKNVVTLKNFMQGKTEGNAALKIEPPLTHPPVTTEARTPPVIGPKSADGFRSAQQAKAIQVTQEQTKVIAANDDRIVDALVDVREEVKKLSHASGKGAGGFMDSLIPGRRKRRGRKRGPLSAAGEIADVAGDLLPDGKGKADTSKPKPKPKKKSLLAKAMDVLKGGKKAVTVAGAAATTAAAGATIAAGGLAGSDAGKAAAEKSAEKGGLKVAEKTTEAAAEKAAEKGGLKVAGKVASKTALKAIPLVGTVLGAGMDAYEGYNDTAGQQKAFGLNQGATVSGRQKGEYTAANVLNMGGLVSGASGLLASGASALGMNGVAKSLTFDTSDIAKGLDSGLSKVGDMFSAFSTSASGVYDKLTGTSAEQTKAITDGTTKTVTAINRLGTQLQGGEWGEDGVGTQGKNAADYADVAQNSIGADLNVGGANAKVRSFRNNNFGNLNYVGQEGASLEAKNGNGEARFAKFNTPEEGFRALANQLTSYSEGTSKAAGYKKLNTVQDIIKL</sequence>
<reference evidence="2 3" key="1">
    <citation type="submission" date="2024-04" db="EMBL/GenBank/DDBJ databases">
        <authorList>
            <person name="Suleimanova A.D."/>
            <person name="Pudova D.S."/>
            <person name="Shagimardanova E.I."/>
            <person name="Sharipova M.R."/>
        </authorList>
    </citation>
    <scope>NUCLEOTIDE SEQUENCE [LARGE SCALE GENOMIC DNA]</scope>
    <source>
        <strain evidence="2 3">3.1</strain>
    </source>
</reference>
<dbReference type="RefSeq" id="WP_342550288.1">
    <property type="nucleotide sequence ID" value="NZ_JBCGBG010000011.1"/>
</dbReference>
<keyword evidence="3" id="KW-1185">Reference proteome</keyword>
<feature type="compositionally biased region" description="Basic and acidic residues" evidence="1">
    <location>
        <begin position="72"/>
        <end position="102"/>
    </location>
</feature>